<reference evidence="1 2" key="1">
    <citation type="submission" date="2016-10" db="EMBL/GenBank/DDBJ databases">
        <authorList>
            <person name="de Groot N.N."/>
        </authorList>
    </citation>
    <scope>NUCLEOTIDE SEQUENCE [LARGE SCALE GENOMIC DNA]</scope>
    <source>
        <strain evidence="1 2">AB35.6</strain>
    </source>
</reference>
<dbReference type="Gene3D" id="3.90.1570.10">
    <property type="entry name" value="tt1808, chain A"/>
    <property type="match status" value="1"/>
</dbReference>
<dbReference type="InterPro" id="IPR012296">
    <property type="entry name" value="Nuclease_put_TT1808"/>
</dbReference>
<name>A0A1H4JPX7_9BACT</name>
<sequence>MSRNSIITTNDDENGMEDRFRCDPFERAQAGLRAILAAHFHTNRRPWGIVTLCRQRILISEAESTICDICIVGSDAPVSRVVRSPPMICIDVMSEEPLAMVQNRADLYERMGVKHIWLLDPTYRAAWRATSSGLFQVRDDQLMISGTSIGFRLSSIYQELDEVLRPSQRMSVSAAIDRSRNRE</sequence>
<dbReference type="Proteomes" id="UP000182409">
    <property type="component" value="Unassembled WGS sequence"/>
</dbReference>
<dbReference type="RefSeq" id="WP_074652394.1">
    <property type="nucleotide sequence ID" value="NZ_FNSD01000001.1"/>
</dbReference>
<dbReference type="EMBL" id="FNSD01000001">
    <property type="protein sequence ID" value="SEB48025.1"/>
    <property type="molecule type" value="Genomic_DNA"/>
</dbReference>
<evidence type="ECO:0000313" key="2">
    <source>
        <dbReference type="Proteomes" id="UP000182409"/>
    </source>
</evidence>
<gene>
    <name evidence="1" type="ORF">SAMN05443244_0733</name>
</gene>
<dbReference type="AlphaFoldDB" id="A0A1H4JPX7"/>
<dbReference type="OrthoDB" id="9808428at2"/>
<organism evidence="1 2">
    <name type="scientific">Terriglobus roseus</name>
    <dbReference type="NCBI Taxonomy" id="392734"/>
    <lineage>
        <taxon>Bacteria</taxon>
        <taxon>Pseudomonadati</taxon>
        <taxon>Acidobacteriota</taxon>
        <taxon>Terriglobia</taxon>
        <taxon>Terriglobales</taxon>
        <taxon>Acidobacteriaceae</taxon>
        <taxon>Terriglobus</taxon>
    </lineage>
</organism>
<dbReference type="SUPFAM" id="SSF52980">
    <property type="entry name" value="Restriction endonuclease-like"/>
    <property type="match status" value="1"/>
</dbReference>
<accession>A0A1H4JPX7</accession>
<evidence type="ECO:0008006" key="3">
    <source>
        <dbReference type="Google" id="ProtNLM"/>
    </source>
</evidence>
<dbReference type="InterPro" id="IPR011335">
    <property type="entry name" value="Restrct_endonuc-II-like"/>
</dbReference>
<evidence type="ECO:0000313" key="1">
    <source>
        <dbReference type="EMBL" id="SEB48025.1"/>
    </source>
</evidence>
<proteinExistence type="predicted"/>
<protein>
    <recommendedName>
        <fullName evidence="3">Restriction endonuclease domain-containing protein</fullName>
    </recommendedName>
</protein>